<proteinExistence type="predicted"/>
<dbReference type="AlphaFoldDB" id="A0A6I8MAU1"/>
<name>A0A6I8MAU1_9PSEU</name>
<sequence>MTARVGTAGLCARFTTVRPVMNNSMDDAGCCLLSVAWNVAPLTEGRPDSRRGDLRRRVVAVCRTAGHGARDWATRNGTGTEAEYRPFLQLADVAYEIATLLQLVEDFLVPDLEREHRRWAEIEELASRMTELADWTSGFLSLSGSALRA</sequence>
<evidence type="ECO:0000313" key="1">
    <source>
        <dbReference type="EMBL" id="VVJ25205.1"/>
    </source>
</evidence>
<keyword evidence="2" id="KW-1185">Reference proteome</keyword>
<evidence type="ECO:0000313" key="2">
    <source>
        <dbReference type="Proteomes" id="UP000399805"/>
    </source>
</evidence>
<dbReference type="Proteomes" id="UP000399805">
    <property type="component" value="Unassembled WGS sequence"/>
</dbReference>
<accession>A0A6I8MAU1</accession>
<protein>
    <submittedName>
        <fullName evidence="1">Uncharacterized protein</fullName>
    </submittedName>
</protein>
<gene>
    <name evidence="1" type="ORF">AA23TX_09949</name>
</gene>
<dbReference type="EMBL" id="CABVGP010000004">
    <property type="protein sequence ID" value="VVJ25205.1"/>
    <property type="molecule type" value="Genomic_DNA"/>
</dbReference>
<reference evidence="1 2" key="1">
    <citation type="submission" date="2019-09" db="EMBL/GenBank/DDBJ databases">
        <authorList>
            <person name="Leyn A S."/>
        </authorList>
    </citation>
    <scope>NUCLEOTIDE SEQUENCE [LARGE SCALE GENOMIC DNA]</scope>
    <source>
        <strain evidence="1">AA231_1</strain>
    </source>
</reference>
<organism evidence="1 2">
    <name type="scientific">Amycolatopsis camponoti</name>
    <dbReference type="NCBI Taxonomy" id="2606593"/>
    <lineage>
        <taxon>Bacteria</taxon>
        <taxon>Bacillati</taxon>
        <taxon>Actinomycetota</taxon>
        <taxon>Actinomycetes</taxon>
        <taxon>Pseudonocardiales</taxon>
        <taxon>Pseudonocardiaceae</taxon>
        <taxon>Amycolatopsis</taxon>
    </lineage>
</organism>